<proteinExistence type="predicted"/>
<dbReference type="RefSeq" id="WP_012186994.1">
    <property type="nucleotide sequence ID" value="NC_009954.1"/>
</dbReference>
<dbReference type="HOGENOM" id="CLU_1590949_0_0_2"/>
<dbReference type="OrthoDB" id="24300at2157"/>
<dbReference type="GeneID" id="5708977"/>
<reference evidence="1 2" key="1">
    <citation type="submission" date="2007-10" db="EMBL/GenBank/DDBJ databases">
        <title>Complete sequence of Caldivirga maquilingensis IC-167.</title>
        <authorList>
            <consortium name="US DOE Joint Genome Institute"/>
            <person name="Copeland A."/>
            <person name="Lucas S."/>
            <person name="Lapidus A."/>
            <person name="Barry K."/>
            <person name="Glavina del Rio T."/>
            <person name="Dalin E."/>
            <person name="Tice H."/>
            <person name="Pitluck S."/>
            <person name="Saunders E."/>
            <person name="Brettin T."/>
            <person name="Bruce D."/>
            <person name="Detter J.C."/>
            <person name="Han C."/>
            <person name="Schmutz J."/>
            <person name="Larimer F."/>
            <person name="Land M."/>
            <person name="Hauser L."/>
            <person name="Kyrpides N."/>
            <person name="Ivanova N."/>
            <person name="Biddle J.F."/>
            <person name="Zhang Z."/>
            <person name="Fitz-Gibbon S.T."/>
            <person name="Lowe T.M."/>
            <person name="Saltikov C."/>
            <person name="House C.H."/>
            <person name="Richardson P."/>
        </authorList>
    </citation>
    <scope>NUCLEOTIDE SEQUENCE [LARGE SCALE GENOMIC DNA]</scope>
    <source>
        <strain evidence="2">ATCC 700844 / DSM 13496 / JCM 10307 / IC-167</strain>
    </source>
</reference>
<dbReference type="AlphaFoldDB" id="A8MBP2"/>
<protein>
    <recommendedName>
        <fullName evidence="3">CopG domain protein DNA-binding domain protein</fullName>
    </recommendedName>
</protein>
<dbReference type="Proteomes" id="UP000001137">
    <property type="component" value="Chromosome"/>
</dbReference>
<evidence type="ECO:0008006" key="3">
    <source>
        <dbReference type="Google" id="ProtNLM"/>
    </source>
</evidence>
<organism evidence="1 2">
    <name type="scientific">Caldivirga maquilingensis (strain ATCC 700844 / DSM 13496 / JCM 10307 / IC-167)</name>
    <dbReference type="NCBI Taxonomy" id="397948"/>
    <lineage>
        <taxon>Archaea</taxon>
        <taxon>Thermoproteota</taxon>
        <taxon>Thermoprotei</taxon>
        <taxon>Thermoproteales</taxon>
        <taxon>Thermoproteaceae</taxon>
        <taxon>Caldivirga</taxon>
    </lineage>
</organism>
<name>A8MBP2_CALMQ</name>
<keyword evidence="2" id="KW-1185">Reference proteome</keyword>
<dbReference type="KEGG" id="cma:Cmaq_1959"/>
<dbReference type="eggNOG" id="arCOG05596">
    <property type="taxonomic scope" value="Archaea"/>
</dbReference>
<evidence type="ECO:0000313" key="2">
    <source>
        <dbReference type="Proteomes" id="UP000001137"/>
    </source>
</evidence>
<accession>A8MBP2</accession>
<gene>
    <name evidence="1" type="ordered locus">Cmaq_1959</name>
</gene>
<sequence>MKEETGDLQELNYELLFSAPDKDGAVVSIRVHKLVKDVLTRIAREEGLDGVSELVRHIIASFLLSKLNVVKPEPKLLTPPMYVNININKTVKGINNAERELAKIKIDDKVEEAYEFIEKYKKGIIRVTGNNNYARKIRRDLAEAIALALKYGLEDEYSRLKVLLNEIQLLLD</sequence>
<evidence type="ECO:0000313" key="1">
    <source>
        <dbReference type="EMBL" id="ABW02775.1"/>
    </source>
</evidence>
<dbReference type="EMBL" id="CP000852">
    <property type="protein sequence ID" value="ABW02775.1"/>
    <property type="molecule type" value="Genomic_DNA"/>
</dbReference>